<feature type="chain" id="PRO_5029893889" description="Curli production assembly/transport component CsgF" evidence="4">
    <location>
        <begin position="21"/>
        <end position="140"/>
    </location>
</feature>
<keyword evidence="6" id="KW-1185">Reference proteome</keyword>
<accession>A0A7L5DMI7</accession>
<dbReference type="Pfam" id="PF10614">
    <property type="entry name" value="CsgF"/>
    <property type="match status" value="1"/>
</dbReference>
<dbReference type="EMBL" id="CP051677">
    <property type="protein sequence ID" value="QJD78701.1"/>
    <property type="molecule type" value="Genomic_DNA"/>
</dbReference>
<gene>
    <name evidence="5" type="ORF">HH216_09870</name>
</gene>
<proteinExistence type="predicted"/>
<organism evidence="5 6">
    <name type="scientific">Spirosoma rhododendri</name>
    <dbReference type="NCBI Taxonomy" id="2728024"/>
    <lineage>
        <taxon>Bacteria</taxon>
        <taxon>Pseudomonadati</taxon>
        <taxon>Bacteroidota</taxon>
        <taxon>Cytophagia</taxon>
        <taxon>Cytophagales</taxon>
        <taxon>Cytophagaceae</taxon>
        <taxon>Spirosoma</taxon>
    </lineage>
</organism>
<sequence>MKKLLLAAFLLIGLAARSSAQSFVYHPNNPNFGGNTFNYSWMLSQAQAQDRNVDPTARRTAFASSTSNSALSTFAQNLQNQLLSRITNNLLSKQFGESSLQPGTYKFGDFQVEISNGTDGIVLRIVDGKGGETSITIPYF</sequence>
<evidence type="ECO:0000313" key="6">
    <source>
        <dbReference type="Proteomes" id="UP000501128"/>
    </source>
</evidence>
<keyword evidence="3 4" id="KW-0732">Signal</keyword>
<dbReference type="Proteomes" id="UP000501128">
    <property type="component" value="Chromosome"/>
</dbReference>
<evidence type="ECO:0000256" key="1">
    <source>
        <dbReference type="ARBA" id="ARBA00003989"/>
    </source>
</evidence>
<dbReference type="InterPro" id="IPR018893">
    <property type="entry name" value="T8SS_CsgF"/>
</dbReference>
<evidence type="ECO:0000313" key="5">
    <source>
        <dbReference type="EMBL" id="QJD78701.1"/>
    </source>
</evidence>
<evidence type="ECO:0000256" key="3">
    <source>
        <dbReference type="ARBA" id="ARBA00022729"/>
    </source>
</evidence>
<dbReference type="KEGG" id="srho:HH216_09870"/>
<dbReference type="RefSeq" id="WP_169550669.1">
    <property type="nucleotide sequence ID" value="NZ_CP051677.1"/>
</dbReference>
<evidence type="ECO:0000256" key="2">
    <source>
        <dbReference type="ARBA" id="ARBA00014031"/>
    </source>
</evidence>
<dbReference type="AlphaFoldDB" id="A0A7L5DMI7"/>
<name>A0A7L5DMI7_9BACT</name>
<reference evidence="5 6" key="1">
    <citation type="submission" date="2020-04" db="EMBL/GenBank/DDBJ databases">
        <title>Genome sequencing of novel species.</title>
        <authorList>
            <person name="Heo J."/>
            <person name="Kim S.-J."/>
            <person name="Kim J.-S."/>
            <person name="Hong S.-B."/>
            <person name="Kwon S.-W."/>
        </authorList>
    </citation>
    <scope>NUCLEOTIDE SEQUENCE [LARGE SCALE GENOMIC DNA]</scope>
    <source>
        <strain evidence="5 6">CJU-R4</strain>
    </source>
</reference>
<evidence type="ECO:0000256" key="4">
    <source>
        <dbReference type="SAM" id="SignalP"/>
    </source>
</evidence>
<comment type="function">
    <text evidence="1">May be involved in the biogenesis of curli organelles.</text>
</comment>
<protein>
    <recommendedName>
        <fullName evidence="2">Curli production assembly/transport component CsgF</fullName>
    </recommendedName>
</protein>
<feature type="signal peptide" evidence="4">
    <location>
        <begin position="1"/>
        <end position="20"/>
    </location>
</feature>